<feature type="region of interest" description="Disordered" evidence="6">
    <location>
        <begin position="395"/>
        <end position="417"/>
    </location>
</feature>
<dbReference type="SMART" id="SM00401">
    <property type="entry name" value="ZnF_GATA"/>
    <property type="match status" value="1"/>
</dbReference>
<dbReference type="AlphaFoldDB" id="A0A8J4D585"/>
<dbReference type="Proteomes" id="UP000747110">
    <property type="component" value="Unassembled WGS sequence"/>
</dbReference>
<dbReference type="PROSITE" id="PS50114">
    <property type="entry name" value="GATA_ZN_FINGER_2"/>
    <property type="match status" value="1"/>
</dbReference>
<keyword evidence="3 5" id="KW-0863">Zinc-finger</keyword>
<dbReference type="Gene3D" id="3.30.50.10">
    <property type="entry name" value="Erythroid Transcription Factor GATA-1, subunit A"/>
    <property type="match status" value="1"/>
</dbReference>
<gene>
    <name evidence="8" type="ORF">Vretifemale_8186</name>
    <name evidence="9" type="ORF">Vretimale_261</name>
</gene>
<dbReference type="GO" id="GO:0008270">
    <property type="term" value="F:zinc ion binding"/>
    <property type="evidence" value="ECO:0007669"/>
    <property type="project" value="UniProtKB-KW"/>
</dbReference>
<dbReference type="SUPFAM" id="SSF57716">
    <property type="entry name" value="Glucocorticoid receptor-like (DNA-binding domain)"/>
    <property type="match status" value="1"/>
</dbReference>
<evidence type="ECO:0000256" key="3">
    <source>
        <dbReference type="ARBA" id="ARBA00022771"/>
    </source>
</evidence>
<dbReference type="InterPro" id="IPR013088">
    <property type="entry name" value="Znf_NHR/GATA"/>
</dbReference>
<feature type="region of interest" description="Disordered" evidence="6">
    <location>
        <begin position="259"/>
        <end position="280"/>
    </location>
</feature>
<keyword evidence="2" id="KW-0479">Metal-binding</keyword>
<name>A0A8J4D585_9CHLO</name>
<evidence type="ECO:0000259" key="7">
    <source>
        <dbReference type="PROSITE" id="PS50114"/>
    </source>
</evidence>
<keyword evidence="4" id="KW-0862">Zinc</keyword>
<comment type="similarity">
    <text evidence="1">Belongs to the type IV zinc-finger family. Class A subfamily.</text>
</comment>
<dbReference type="GO" id="GO:0030154">
    <property type="term" value="P:cell differentiation"/>
    <property type="evidence" value="ECO:0007669"/>
    <property type="project" value="TreeGrafter"/>
</dbReference>
<evidence type="ECO:0000313" key="8">
    <source>
        <dbReference type="EMBL" id="GIL78780.1"/>
    </source>
</evidence>
<evidence type="ECO:0000256" key="6">
    <source>
        <dbReference type="SAM" id="MobiDB-lite"/>
    </source>
</evidence>
<evidence type="ECO:0000256" key="2">
    <source>
        <dbReference type="ARBA" id="ARBA00022723"/>
    </source>
</evidence>
<dbReference type="GO" id="GO:0006355">
    <property type="term" value="P:regulation of DNA-templated transcription"/>
    <property type="evidence" value="ECO:0007669"/>
    <property type="project" value="InterPro"/>
</dbReference>
<sequence>MESFLIAESCPLPIDELKFIHPIEDEELFCTAVADVGEFFPSRKRQAVGDSDGGGPVSSAEPSTSYAQKLESSRPTTKLNMPDYGPTHGVLSGGWLVTGPVPALVQTTQHVQTEAPNPSQKKYIPDCPMSAFCVRGHQLNVIESLHLTPQPAAGELGPSFNGVLPQSSCGRGRIQLRSKDTMQIEVPMAPAAADRPEVVTATEAVVQPGHAASMEMTPFGEADVTDSPLLAPRAAAVSPLDQQQRRLVGIVAPASSSVCRHGSVCGEDTEDGADGADGDDKVNAVAEADATPSYSKRQSSGCPSAATAATASWMDPAISAVADEASETQAISPEPAGLGLHAEHEVCSLGPQPALSQYPQAASVQKVSNTGSAATTHSTSSPPVADKLCCREEAPAVGRRRRNSAMAEAKEDDFEPVAKRPRRMQPVAVVDDEEMDVDANTSNSGGDDKDDEDYVMEQRCAGNLKRAHIGPAGRKAKMPAAKGWGVTICRECGTDKTPQWRCGPEGPRTLCNACGVRYTKSLGKARPALGRRQR</sequence>
<dbReference type="GO" id="GO:0043565">
    <property type="term" value="F:sequence-specific DNA binding"/>
    <property type="evidence" value="ECO:0007669"/>
    <property type="project" value="InterPro"/>
</dbReference>
<evidence type="ECO:0000313" key="9">
    <source>
        <dbReference type="EMBL" id="GIL93981.1"/>
    </source>
</evidence>
<dbReference type="PANTHER" id="PTHR45658">
    <property type="entry name" value="GATA TRANSCRIPTION FACTOR"/>
    <property type="match status" value="1"/>
</dbReference>
<evidence type="ECO:0000256" key="1">
    <source>
        <dbReference type="ARBA" id="ARBA00005694"/>
    </source>
</evidence>
<feature type="compositionally biased region" description="Acidic residues" evidence="6">
    <location>
        <begin position="267"/>
        <end position="277"/>
    </location>
</feature>
<comment type="caution">
    <text evidence="9">The sequence shown here is derived from an EMBL/GenBank/DDBJ whole genome shotgun (WGS) entry which is preliminary data.</text>
</comment>
<evidence type="ECO:0000256" key="4">
    <source>
        <dbReference type="ARBA" id="ARBA00022833"/>
    </source>
</evidence>
<dbReference type="CDD" id="cd00202">
    <property type="entry name" value="ZnF_GATA"/>
    <property type="match status" value="1"/>
</dbReference>
<evidence type="ECO:0000256" key="5">
    <source>
        <dbReference type="PROSITE-ProRule" id="PRU00094"/>
    </source>
</evidence>
<feature type="domain" description="GATA-type" evidence="7">
    <location>
        <begin position="489"/>
        <end position="534"/>
    </location>
</feature>
<evidence type="ECO:0000313" key="10">
    <source>
        <dbReference type="Proteomes" id="UP000722791"/>
    </source>
</evidence>
<evidence type="ECO:0000313" key="11">
    <source>
        <dbReference type="Proteomes" id="UP000747110"/>
    </source>
</evidence>
<dbReference type="OrthoDB" id="2162994at2759"/>
<dbReference type="InterPro" id="IPR051140">
    <property type="entry name" value="GATA_TF"/>
</dbReference>
<dbReference type="InterPro" id="IPR000679">
    <property type="entry name" value="Znf_GATA"/>
</dbReference>
<dbReference type="Proteomes" id="UP000722791">
    <property type="component" value="Unassembled WGS sequence"/>
</dbReference>
<protein>
    <recommendedName>
        <fullName evidence="7">GATA-type domain-containing protein</fullName>
    </recommendedName>
</protein>
<dbReference type="GO" id="GO:0005634">
    <property type="term" value="C:nucleus"/>
    <property type="evidence" value="ECO:0007669"/>
    <property type="project" value="TreeGrafter"/>
</dbReference>
<dbReference type="EMBL" id="BNCP01000014">
    <property type="protein sequence ID" value="GIL78780.1"/>
    <property type="molecule type" value="Genomic_DNA"/>
</dbReference>
<dbReference type="Pfam" id="PF00320">
    <property type="entry name" value="GATA"/>
    <property type="match status" value="1"/>
</dbReference>
<accession>A0A8J4D585</accession>
<reference evidence="9" key="1">
    <citation type="journal article" date="2021" name="Proc. Natl. Acad. Sci. U.S.A.">
        <title>Three genomes in the algal genus Volvox reveal the fate of a haploid sex-determining region after a transition to homothallism.</title>
        <authorList>
            <person name="Yamamoto K."/>
            <person name="Hamaji T."/>
            <person name="Kawai-Toyooka H."/>
            <person name="Matsuzaki R."/>
            <person name="Takahashi F."/>
            <person name="Nishimura Y."/>
            <person name="Kawachi M."/>
            <person name="Noguchi H."/>
            <person name="Minakuchi Y."/>
            <person name="Umen J.G."/>
            <person name="Toyoda A."/>
            <person name="Nozaki H."/>
        </authorList>
    </citation>
    <scope>NUCLEOTIDE SEQUENCE</scope>
    <source>
        <strain evidence="9">NIES-3785</strain>
        <strain evidence="8">NIES-3786</strain>
    </source>
</reference>
<feature type="region of interest" description="Disordered" evidence="6">
    <location>
        <begin position="45"/>
        <end position="84"/>
    </location>
</feature>
<dbReference type="PANTHER" id="PTHR45658:SF102">
    <property type="entry name" value="GATA TRANSCRIPTION FACTOR 29"/>
    <property type="match status" value="1"/>
</dbReference>
<proteinExistence type="inferred from homology"/>
<organism evidence="9 10">
    <name type="scientific">Volvox reticuliferus</name>
    <dbReference type="NCBI Taxonomy" id="1737510"/>
    <lineage>
        <taxon>Eukaryota</taxon>
        <taxon>Viridiplantae</taxon>
        <taxon>Chlorophyta</taxon>
        <taxon>core chlorophytes</taxon>
        <taxon>Chlorophyceae</taxon>
        <taxon>CS clade</taxon>
        <taxon>Chlamydomonadales</taxon>
        <taxon>Volvocaceae</taxon>
        <taxon>Volvox</taxon>
    </lineage>
</organism>
<keyword evidence="11" id="KW-1185">Reference proteome</keyword>
<dbReference type="EMBL" id="BNCQ01000001">
    <property type="protein sequence ID" value="GIL93981.1"/>
    <property type="molecule type" value="Genomic_DNA"/>
</dbReference>